<reference evidence="1 2" key="1">
    <citation type="submission" date="2014-04" db="EMBL/GenBank/DDBJ databases">
        <title>Draft genome sequence of Hydrogenovibrio marinus MH-110, a model organism for aerobic H2 metabolism.</title>
        <authorList>
            <person name="Cha H.J."/>
            <person name="Jo B.H."/>
            <person name="Hwang B.H."/>
        </authorList>
    </citation>
    <scope>NUCLEOTIDE SEQUENCE [LARGE SCALE GENOMIC DNA]</scope>
    <source>
        <strain evidence="1 2">MH-110</strain>
    </source>
</reference>
<accession>A0A066ZM05</accession>
<name>A0A066ZM05_HYDMR</name>
<dbReference type="RefSeq" id="WP_029908356.1">
    <property type="nucleotide sequence ID" value="NZ_AP020335.1"/>
</dbReference>
<dbReference type="AlphaFoldDB" id="A0A066ZM05"/>
<dbReference type="EMBL" id="JMIU01000001">
    <property type="protein sequence ID" value="KDN94843.1"/>
    <property type="molecule type" value="Genomic_DNA"/>
</dbReference>
<evidence type="ECO:0000313" key="2">
    <source>
        <dbReference type="Proteomes" id="UP000027341"/>
    </source>
</evidence>
<sequence>MINTPKMLQTKQDIDNAIANAGTAIEKAKIIDFLNGLIESAYQYDFDRNLGDTESPDGAEPDYIVVENTDMKTNVTTRQQLKRAENTTARLFNLGYQVADVQSLIISLEA</sequence>
<gene>
    <name evidence="1" type="ORF">EI16_00575</name>
</gene>
<evidence type="ECO:0000313" key="1">
    <source>
        <dbReference type="EMBL" id="KDN94843.1"/>
    </source>
</evidence>
<dbReference type="STRING" id="28885.EI16_00575"/>
<dbReference type="Proteomes" id="UP000027341">
    <property type="component" value="Unassembled WGS sequence"/>
</dbReference>
<proteinExistence type="predicted"/>
<keyword evidence="2" id="KW-1185">Reference proteome</keyword>
<comment type="caution">
    <text evidence="1">The sequence shown here is derived from an EMBL/GenBank/DDBJ whole genome shotgun (WGS) entry which is preliminary data.</text>
</comment>
<protein>
    <submittedName>
        <fullName evidence="1">Uncharacterized protein</fullName>
    </submittedName>
</protein>
<organism evidence="1 2">
    <name type="scientific">Hydrogenovibrio marinus</name>
    <dbReference type="NCBI Taxonomy" id="28885"/>
    <lineage>
        <taxon>Bacteria</taxon>
        <taxon>Pseudomonadati</taxon>
        <taxon>Pseudomonadota</taxon>
        <taxon>Gammaproteobacteria</taxon>
        <taxon>Thiotrichales</taxon>
        <taxon>Piscirickettsiaceae</taxon>
        <taxon>Hydrogenovibrio</taxon>
    </lineage>
</organism>